<evidence type="ECO:0000313" key="4">
    <source>
        <dbReference type="EMBL" id="PHJ25895.1"/>
    </source>
</evidence>
<feature type="domain" description="K Homology" evidence="3">
    <location>
        <begin position="286"/>
        <end position="349"/>
    </location>
</feature>
<dbReference type="SMART" id="SM00322">
    <property type="entry name" value="KH"/>
    <property type="match status" value="4"/>
</dbReference>
<organism evidence="4 5">
    <name type="scientific">Cystoisospora suis</name>
    <dbReference type="NCBI Taxonomy" id="483139"/>
    <lineage>
        <taxon>Eukaryota</taxon>
        <taxon>Sar</taxon>
        <taxon>Alveolata</taxon>
        <taxon>Apicomplexa</taxon>
        <taxon>Conoidasida</taxon>
        <taxon>Coccidia</taxon>
        <taxon>Eucoccidiorida</taxon>
        <taxon>Eimeriorina</taxon>
        <taxon>Sarcocystidae</taxon>
        <taxon>Cystoisospora</taxon>
    </lineage>
</organism>
<feature type="compositionally biased region" description="Basic residues" evidence="2">
    <location>
        <begin position="67"/>
        <end position="79"/>
    </location>
</feature>
<dbReference type="OrthoDB" id="5204190at2759"/>
<dbReference type="Pfam" id="PF00013">
    <property type="entry name" value="KH_1"/>
    <property type="match status" value="2"/>
</dbReference>
<dbReference type="Proteomes" id="UP000221165">
    <property type="component" value="Unassembled WGS sequence"/>
</dbReference>
<dbReference type="Gene3D" id="3.30.310.210">
    <property type="match status" value="1"/>
</dbReference>
<dbReference type="GO" id="GO:0003729">
    <property type="term" value="F:mRNA binding"/>
    <property type="evidence" value="ECO:0007669"/>
    <property type="project" value="TreeGrafter"/>
</dbReference>
<dbReference type="CDD" id="cd00105">
    <property type="entry name" value="KH-I"/>
    <property type="match status" value="3"/>
</dbReference>
<evidence type="ECO:0000313" key="5">
    <source>
        <dbReference type="Proteomes" id="UP000221165"/>
    </source>
</evidence>
<feature type="compositionally biased region" description="Basic residues" evidence="2">
    <location>
        <begin position="86"/>
        <end position="95"/>
    </location>
</feature>
<sequence length="633" mass="70570">MEESEDVKMERHSSGGRSHSRELSRSRERSRDRSPRNDCSPPRDGDARDNGSNGDDRRGSGSPARNSRSRSYHSPRRSQSRSSSKNGRRRSRSGSRSRDAPLRRSAGYWTDGKEAFILNISDEDASFILGAGGRTKRKLSHVCGADLNILERDGKTVLEIRGTPETIDRAKLYIGFVMQQRIGPVALPPDAEKRDDLTIIHVPHECVGYVTGRKGAGLRSVEEEWNTLMFFTDLRSKEAGETEKLAIFGEERARRGSELKVMSAVEQKMPGYFIKDDEEHFSTNPDFDTDRIPIKMEDYSYALGQRGSTRKKLARASGAILEYVGRHAYIAGTLAERTRARQYLQWLCAQRTSYVHVETDGRDDVDVVSLPVDAVAYVTGSKGSNLRRAEEETGTFIFLDGSRGGRDERLLIFGWNAESRGRARQKILARVDEKMSGRARPLGGGPRYRSRSPGGRYDRGGRYGGGYGGYDDYRGGGGYGGGYGGSYGGARGDIRSYYGGSGSRGHYGGRDRSPSRDGYHGRSRSRDYYGRSGGGRDRSRSYDNHDSYRRATAEKGGILQIVAGIATAVTDTGARSSEIEAKRYPERSNRTDSRWRSRQEAVKAKVVGERQLQQQFLLDLMYSSRFRNSSMIG</sequence>
<dbReference type="PROSITE" id="PS50084">
    <property type="entry name" value="KH_TYPE_1"/>
    <property type="match status" value="3"/>
</dbReference>
<feature type="domain" description="K Homology" evidence="3">
    <location>
        <begin position="194"/>
        <end position="270"/>
    </location>
</feature>
<dbReference type="InterPro" id="IPR004088">
    <property type="entry name" value="KH_dom_type_1"/>
</dbReference>
<name>A0A2C6LH50_9APIC</name>
<evidence type="ECO:0000256" key="1">
    <source>
        <dbReference type="PROSITE-ProRule" id="PRU00117"/>
    </source>
</evidence>
<evidence type="ECO:0000256" key="2">
    <source>
        <dbReference type="SAM" id="MobiDB-lite"/>
    </source>
</evidence>
<dbReference type="PANTHER" id="PTHR34755">
    <property type="entry name" value="SERINE/ARGININE REPETITIVE MATRIX PROTEIN 3-RELATED"/>
    <property type="match status" value="1"/>
</dbReference>
<dbReference type="PANTHER" id="PTHR34755:SF4">
    <property type="entry name" value="F-BOX DOMAIN-CONTAINING PROTEIN"/>
    <property type="match status" value="1"/>
</dbReference>
<gene>
    <name evidence="4" type="ORF">CSUI_000246</name>
</gene>
<dbReference type="InterPro" id="IPR052109">
    <property type="entry name" value="SRRM_Domain-Containing"/>
</dbReference>
<dbReference type="VEuPathDB" id="ToxoDB:CSUI_000246"/>
<dbReference type="EMBL" id="MIGC01000111">
    <property type="protein sequence ID" value="PHJ25895.1"/>
    <property type="molecule type" value="Genomic_DNA"/>
</dbReference>
<evidence type="ECO:0000259" key="3">
    <source>
        <dbReference type="SMART" id="SM00322"/>
    </source>
</evidence>
<keyword evidence="1" id="KW-0694">RNA-binding</keyword>
<proteinExistence type="predicted"/>
<dbReference type="Gene3D" id="3.30.1370.10">
    <property type="entry name" value="K Homology domain, type 1"/>
    <property type="match status" value="1"/>
</dbReference>
<dbReference type="InterPro" id="IPR036612">
    <property type="entry name" value="KH_dom_type_1_sf"/>
</dbReference>
<dbReference type="GeneID" id="94423691"/>
<keyword evidence="5" id="KW-1185">Reference proteome</keyword>
<dbReference type="SUPFAM" id="SSF54791">
    <property type="entry name" value="Eukaryotic type KH-domain (KH-domain type I)"/>
    <property type="match status" value="3"/>
</dbReference>
<protein>
    <submittedName>
        <fullName evidence="4">Domain k-type rna binding proteins family protein</fullName>
    </submittedName>
</protein>
<feature type="region of interest" description="Disordered" evidence="2">
    <location>
        <begin position="1"/>
        <end position="105"/>
    </location>
</feature>
<dbReference type="AlphaFoldDB" id="A0A2C6LH50"/>
<reference evidence="4 5" key="1">
    <citation type="journal article" date="2017" name="Int. J. Parasitol.">
        <title>The genome of the protozoan parasite Cystoisospora suis and a reverse vaccinology approach to identify vaccine candidates.</title>
        <authorList>
            <person name="Palmieri N."/>
            <person name="Shrestha A."/>
            <person name="Ruttkowski B."/>
            <person name="Beck T."/>
            <person name="Vogl C."/>
            <person name="Tomley F."/>
            <person name="Blake D.P."/>
            <person name="Joachim A."/>
        </authorList>
    </citation>
    <scope>NUCLEOTIDE SEQUENCE [LARGE SCALE GENOMIC DNA]</scope>
    <source>
        <strain evidence="4 5">Wien I</strain>
    </source>
</reference>
<dbReference type="InterPro" id="IPR004087">
    <property type="entry name" value="KH_dom"/>
</dbReference>
<feature type="domain" description="K Homology" evidence="3">
    <location>
        <begin position="362"/>
        <end position="432"/>
    </location>
</feature>
<accession>A0A2C6LH50</accession>
<feature type="region of interest" description="Disordered" evidence="2">
    <location>
        <begin position="502"/>
        <end position="545"/>
    </location>
</feature>
<dbReference type="RefSeq" id="XP_067927541.1">
    <property type="nucleotide sequence ID" value="XM_068060480.1"/>
</dbReference>
<feature type="region of interest" description="Disordered" evidence="2">
    <location>
        <begin position="435"/>
        <end position="463"/>
    </location>
</feature>
<feature type="compositionally biased region" description="Basic and acidic residues" evidence="2">
    <location>
        <begin position="508"/>
        <end position="545"/>
    </location>
</feature>
<feature type="domain" description="K Homology" evidence="3">
    <location>
        <begin position="112"/>
        <end position="179"/>
    </location>
</feature>
<feature type="compositionally biased region" description="Basic and acidic residues" evidence="2">
    <location>
        <begin position="1"/>
        <end position="59"/>
    </location>
</feature>
<comment type="caution">
    <text evidence="4">The sequence shown here is derived from an EMBL/GenBank/DDBJ whole genome shotgun (WGS) entry which is preliminary data.</text>
</comment>